<dbReference type="InterPro" id="IPR029479">
    <property type="entry name" value="Nitroreductase"/>
</dbReference>
<evidence type="ECO:0000256" key="2">
    <source>
        <dbReference type="ARBA" id="ARBA00022630"/>
    </source>
</evidence>
<comment type="similarity">
    <text evidence="1 7">Belongs to the nitroreductase family.</text>
</comment>
<feature type="binding site" evidence="8">
    <location>
        <position position="47"/>
    </location>
    <ligand>
        <name>FMN</name>
        <dbReference type="ChEBI" id="CHEBI:58210"/>
        <note>ligand shared between dimeric partners</note>
    </ligand>
</feature>
<evidence type="ECO:0000256" key="3">
    <source>
        <dbReference type="ARBA" id="ARBA00022643"/>
    </source>
</evidence>
<keyword evidence="3 7" id="KW-0288">FMN</keyword>
<feature type="binding site" description="in other chain" evidence="8">
    <location>
        <begin position="18"/>
        <end position="20"/>
    </location>
    <ligand>
        <name>FMN</name>
        <dbReference type="ChEBI" id="CHEBI:58210"/>
        <note>ligand shared between dimeric partners</note>
    </ligand>
</feature>
<keyword evidence="11" id="KW-1185">Reference proteome</keyword>
<reference evidence="10 11" key="1">
    <citation type="submission" date="2019-02" db="EMBL/GenBank/DDBJ databases">
        <title>The draft genome of Acinetobacter halotolerans strain JCM 31009.</title>
        <authorList>
            <person name="Qin J."/>
            <person name="Feng Y."/>
            <person name="Nemec A."/>
            <person name="Zong Z."/>
        </authorList>
    </citation>
    <scope>NUCLEOTIDE SEQUENCE [LARGE SCALE GENOMIC DNA]</scope>
    <source>
        <strain evidence="10 11">JCM 31009</strain>
    </source>
</reference>
<dbReference type="Proteomes" id="UP000292110">
    <property type="component" value="Unassembled WGS sequence"/>
</dbReference>
<dbReference type="EMBL" id="SGIM01000011">
    <property type="protein sequence ID" value="RZF50490.1"/>
    <property type="molecule type" value="Genomic_DNA"/>
</dbReference>
<evidence type="ECO:0000256" key="6">
    <source>
        <dbReference type="ARBA" id="ARBA00023027"/>
    </source>
</evidence>
<name>A0A4V2DAQ8_9GAMM</name>
<keyword evidence="4 7" id="KW-0521">NADP</keyword>
<comment type="cofactor">
    <cofactor evidence="8">
        <name>FMN</name>
        <dbReference type="ChEBI" id="CHEBI:58210"/>
    </cofactor>
    <text evidence="8">Binds 1 FMN per subunit.</text>
</comment>
<dbReference type="InterPro" id="IPR000415">
    <property type="entry name" value="Nitroreductase-like"/>
</dbReference>
<dbReference type="PANTHER" id="PTHR43821">
    <property type="entry name" value="NAD(P)H NITROREDUCTASE YDJA-RELATED"/>
    <property type="match status" value="1"/>
</dbReference>
<dbReference type="PIRSF" id="PIRSF000232">
    <property type="entry name" value="YdjA"/>
    <property type="match status" value="1"/>
</dbReference>
<dbReference type="CDD" id="cd02135">
    <property type="entry name" value="YdjA-like"/>
    <property type="match status" value="1"/>
</dbReference>
<evidence type="ECO:0000256" key="4">
    <source>
        <dbReference type="ARBA" id="ARBA00022857"/>
    </source>
</evidence>
<protein>
    <recommendedName>
        <fullName evidence="7">Putative NAD(P)H nitroreductase</fullName>
        <ecNumber evidence="7">1.-.-.-</ecNumber>
    </recommendedName>
</protein>
<dbReference type="AlphaFoldDB" id="A0A4V2DAQ8"/>
<evidence type="ECO:0000313" key="10">
    <source>
        <dbReference type="EMBL" id="RZF50490.1"/>
    </source>
</evidence>
<sequence length="194" mass="21523">MSMTDSNIETIHQNIHQRQSIGQLIDPAPNTEQLEKAIQAALTAPDHHRLKPTRFVVITAEHRAAFGEHLAKALADLGETDPIQLERVKHHPFRAPMLVLALTTLQDHPKVPHFEQILSTGAAIQNLLLSLQAQGFASMWRSGAVVESDWLKRQLGLQAQDLISGIIYIGTAAKVIAPRAEIESQNFVKIWQST</sequence>
<gene>
    <name evidence="10" type="ORF">EXE30_13030</name>
</gene>
<dbReference type="InterPro" id="IPR026021">
    <property type="entry name" value="YdjA-like"/>
</dbReference>
<proteinExistence type="inferred from homology"/>
<keyword evidence="5 7" id="KW-0560">Oxidoreductase</keyword>
<feature type="binding site" description="in other chain" evidence="8">
    <location>
        <begin position="140"/>
        <end position="142"/>
    </location>
    <ligand>
        <name>FMN</name>
        <dbReference type="ChEBI" id="CHEBI:58210"/>
        <note>ligand shared between dimeric partners</note>
    </ligand>
</feature>
<evidence type="ECO:0000256" key="5">
    <source>
        <dbReference type="ARBA" id="ARBA00023002"/>
    </source>
</evidence>
<keyword evidence="2 7" id="KW-0285">Flavoprotein</keyword>
<feature type="domain" description="Nitroreductase" evidence="9">
    <location>
        <begin position="16"/>
        <end position="170"/>
    </location>
</feature>
<dbReference type="Pfam" id="PF00881">
    <property type="entry name" value="Nitroreductase"/>
    <property type="match status" value="1"/>
</dbReference>
<evidence type="ECO:0000259" key="9">
    <source>
        <dbReference type="Pfam" id="PF00881"/>
    </source>
</evidence>
<evidence type="ECO:0000256" key="7">
    <source>
        <dbReference type="PIRNR" id="PIRNR000232"/>
    </source>
</evidence>
<keyword evidence="6 7" id="KW-0520">NAD</keyword>
<evidence type="ECO:0000256" key="1">
    <source>
        <dbReference type="ARBA" id="ARBA00007118"/>
    </source>
</evidence>
<evidence type="ECO:0000313" key="11">
    <source>
        <dbReference type="Proteomes" id="UP000292110"/>
    </source>
</evidence>
<comment type="caution">
    <text evidence="10">The sequence shown here is derived from an EMBL/GenBank/DDBJ whole genome shotgun (WGS) entry which is preliminary data.</text>
</comment>
<accession>A0A4V2DAQ8</accession>
<dbReference type="Gene3D" id="3.40.109.10">
    <property type="entry name" value="NADH Oxidase"/>
    <property type="match status" value="1"/>
</dbReference>
<evidence type="ECO:0000256" key="8">
    <source>
        <dbReference type="PIRSR" id="PIRSR000232-1"/>
    </source>
</evidence>
<dbReference type="GO" id="GO:0016491">
    <property type="term" value="F:oxidoreductase activity"/>
    <property type="evidence" value="ECO:0007669"/>
    <property type="project" value="UniProtKB-UniRule"/>
</dbReference>
<dbReference type="SUPFAM" id="SSF55469">
    <property type="entry name" value="FMN-dependent nitroreductase-like"/>
    <property type="match status" value="1"/>
</dbReference>
<dbReference type="EC" id="1.-.-.-" evidence="7"/>
<dbReference type="InterPro" id="IPR052530">
    <property type="entry name" value="NAD(P)H_nitroreductase"/>
</dbReference>
<organism evidence="10 11">
    <name type="scientific">Acinetobacter halotolerans</name>
    <dbReference type="NCBI Taxonomy" id="1752076"/>
    <lineage>
        <taxon>Bacteria</taxon>
        <taxon>Pseudomonadati</taxon>
        <taxon>Pseudomonadota</taxon>
        <taxon>Gammaproteobacteria</taxon>
        <taxon>Moraxellales</taxon>
        <taxon>Moraxellaceae</taxon>
        <taxon>Acinetobacter</taxon>
    </lineage>
</organism>
<dbReference type="PANTHER" id="PTHR43821:SF1">
    <property type="entry name" value="NAD(P)H NITROREDUCTASE YDJA-RELATED"/>
    <property type="match status" value="1"/>
</dbReference>